<dbReference type="SUPFAM" id="SSF52025">
    <property type="entry name" value="PA domain"/>
    <property type="match status" value="1"/>
</dbReference>
<dbReference type="GO" id="GO:0048046">
    <property type="term" value="C:apoplast"/>
    <property type="evidence" value="ECO:0007669"/>
    <property type="project" value="UniProtKB-SubCell"/>
</dbReference>
<feature type="active site" description="Charge relay system" evidence="11 12">
    <location>
        <position position="30"/>
    </location>
</feature>
<evidence type="ECO:0000256" key="11">
    <source>
        <dbReference type="PIRSR" id="PIRSR615500-1"/>
    </source>
</evidence>
<dbReference type="CDD" id="cd02120">
    <property type="entry name" value="PA_subtilisin_like"/>
    <property type="match status" value="1"/>
</dbReference>
<evidence type="ECO:0000259" key="16">
    <source>
        <dbReference type="Pfam" id="PF17766"/>
    </source>
</evidence>
<comment type="function">
    <text evidence="1">Required for arbuscular mycorrhiza (AM) development during AM symbiosis with AM fungi (e.g. Glomeromycota intraradices).</text>
</comment>
<dbReference type="PANTHER" id="PTHR10795">
    <property type="entry name" value="PROPROTEIN CONVERTASE SUBTILISIN/KEXIN"/>
    <property type="match status" value="1"/>
</dbReference>
<dbReference type="InterPro" id="IPR000209">
    <property type="entry name" value="Peptidase_S8/S53_dom"/>
</dbReference>
<keyword evidence="6 12" id="KW-0645">Protease</keyword>
<keyword evidence="7" id="KW-0732">Signal</keyword>
<name>A0A6A4NMB8_LUPAL</name>
<dbReference type="Gene3D" id="3.50.30.30">
    <property type="match status" value="1"/>
</dbReference>
<evidence type="ECO:0000256" key="4">
    <source>
        <dbReference type="ARBA" id="ARBA00022523"/>
    </source>
</evidence>
<sequence length="652" mass="70292">MLMDDNGLTHPSSLFEKARFGEDTIIGHLDTGAWPESPSFSDEGMGPIPSKWKGICQRDITGFRCNRKIIGARYFNKGYAASADPRAMRNITLNTVRDYEGHGSHTLSTLGGNFVHGANVFGLGNGTAKGGSPRARVATYKVCWPPVDENECFDSDILAAIDVAIYDGVHVLSLSLGGSDTDYSDDVLAIGAFHAVRKGITVVCAAGNSGPALGTVSNSAPWILTVAASTLDRKFEAVVELPNGQKFKGPSLSKPLPEDRLYPLISAKHAKAANASDANAELCKVGTIDPRKVKGKILVCLRGENARVEKGLVALEAGAAGMILYNDAHDVYDFDLTSDPHFLPAVELTYEDGLALVAYINSTRNPMAYLHSPETDLNTKPSPYMASFSSRGPNTITPEILKPDITAPGVNIIAAYTEGNSPTGLPFDKRRFPFITMSGTSMATPHVSGIVGLLKTHHPHWSPSAIRSAIMTTARTRDNTGKPMLDTNSKEATPYAHGSGHIRPNRAMDPGLVYDLTTNDYLNFLCACGYNQTQMRSFPDPHPYRCHNVVKILDFNYPSISIPKLYGSTTVTRKVKNVGTPGTYAARLHVPAGLNISVEPNTLKFDKIGEEKSFQLIIEVISPSLGAVFGRLSWSDGNHYVRSPIVVGAIMA</sequence>
<dbReference type="Gene3D" id="3.40.50.200">
    <property type="entry name" value="Peptidase S8/S53 domain"/>
    <property type="match status" value="1"/>
</dbReference>
<evidence type="ECO:0000256" key="3">
    <source>
        <dbReference type="ARBA" id="ARBA00011073"/>
    </source>
</evidence>
<feature type="active site" description="Charge relay system" evidence="11 12">
    <location>
        <position position="102"/>
    </location>
</feature>
<dbReference type="Pfam" id="PF17766">
    <property type="entry name" value="fn3_6"/>
    <property type="match status" value="1"/>
</dbReference>
<keyword evidence="8 12" id="KW-0378">Hydrolase</keyword>
<evidence type="ECO:0000256" key="1">
    <source>
        <dbReference type="ARBA" id="ARBA00002076"/>
    </source>
</evidence>
<comment type="similarity">
    <text evidence="3 12">Belongs to the peptidase S8 family.</text>
</comment>
<dbReference type="Gene3D" id="2.60.40.2310">
    <property type="match status" value="1"/>
</dbReference>
<comment type="subcellular location">
    <subcellularLocation>
        <location evidence="2">Secreted</location>
        <location evidence="2">Extracellular space</location>
        <location evidence="2">Apoplast</location>
    </subcellularLocation>
</comment>
<evidence type="ECO:0000256" key="12">
    <source>
        <dbReference type="PROSITE-ProRule" id="PRU01240"/>
    </source>
</evidence>
<protein>
    <submittedName>
        <fullName evidence="17">Putative tripeptidyl-peptidase II</fullName>
    </submittedName>
</protein>
<dbReference type="CDD" id="cd04852">
    <property type="entry name" value="Peptidases_S8_3"/>
    <property type="match status" value="1"/>
</dbReference>
<dbReference type="Proteomes" id="UP000447434">
    <property type="component" value="Chromosome 18"/>
</dbReference>
<dbReference type="InterPro" id="IPR015500">
    <property type="entry name" value="Peptidase_S8_subtilisin-rel"/>
</dbReference>
<dbReference type="PROSITE" id="PS51892">
    <property type="entry name" value="SUBTILASE"/>
    <property type="match status" value="1"/>
</dbReference>
<dbReference type="InterPro" id="IPR034197">
    <property type="entry name" value="Peptidases_S8_3"/>
</dbReference>
<evidence type="ECO:0000256" key="10">
    <source>
        <dbReference type="ARBA" id="ARBA00023180"/>
    </source>
</evidence>
<evidence type="ECO:0000256" key="9">
    <source>
        <dbReference type="ARBA" id="ARBA00022825"/>
    </source>
</evidence>
<keyword evidence="9 12" id="KW-0720">Serine protease</keyword>
<comment type="caution">
    <text evidence="17">The sequence shown here is derived from an EMBL/GenBank/DDBJ whole genome shotgun (WGS) entry which is preliminary data.</text>
</comment>
<dbReference type="Pfam" id="PF00082">
    <property type="entry name" value="Peptidase_S8"/>
    <property type="match status" value="1"/>
</dbReference>
<dbReference type="FunFam" id="3.40.50.200:FF:000006">
    <property type="entry name" value="Subtilisin-like protease SBT1.5"/>
    <property type="match status" value="1"/>
</dbReference>
<dbReference type="GO" id="GO:0004252">
    <property type="term" value="F:serine-type endopeptidase activity"/>
    <property type="evidence" value="ECO:0007669"/>
    <property type="project" value="UniProtKB-UniRule"/>
</dbReference>
<dbReference type="InterPro" id="IPR036852">
    <property type="entry name" value="Peptidase_S8/S53_dom_sf"/>
</dbReference>
<dbReference type="PRINTS" id="PR00723">
    <property type="entry name" value="SUBTILISIN"/>
</dbReference>
<accession>A0A6A4NMB8</accession>
<keyword evidence="5" id="KW-0964">Secreted</keyword>
<dbReference type="PROSITE" id="PS00138">
    <property type="entry name" value="SUBTILASE_SER"/>
    <property type="match status" value="1"/>
</dbReference>
<keyword evidence="10" id="KW-0325">Glycoprotein</keyword>
<dbReference type="InterPro" id="IPR003137">
    <property type="entry name" value="PA_domain"/>
</dbReference>
<evidence type="ECO:0000256" key="6">
    <source>
        <dbReference type="ARBA" id="ARBA00022670"/>
    </source>
</evidence>
<feature type="domain" description="PA" evidence="15">
    <location>
        <begin position="270"/>
        <end position="356"/>
    </location>
</feature>
<evidence type="ECO:0000256" key="13">
    <source>
        <dbReference type="SAM" id="MobiDB-lite"/>
    </source>
</evidence>
<dbReference type="GO" id="GO:0006508">
    <property type="term" value="P:proteolysis"/>
    <property type="evidence" value="ECO:0007669"/>
    <property type="project" value="UniProtKB-KW"/>
</dbReference>
<evidence type="ECO:0000313" key="17">
    <source>
        <dbReference type="EMBL" id="KAE9594786.1"/>
    </source>
</evidence>
<feature type="region of interest" description="Disordered" evidence="13">
    <location>
        <begin position="478"/>
        <end position="502"/>
    </location>
</feature>
<dbReference type="InterPro" id="IPR023828">
    <property type="entry name" value="Peptidase_S8_Ser-AS"/>
</dbReference>
<evidence type="ECO:0000256" key="7">
    <source>
        <dbReference type="ARBA" id="ARBA00022729"/>
    </source>
</evidence>
<evidence type="ECO:0000259" key="14">
    <source>
        <dbReference type="Pfam" id="PF00082"/>
    </source>
</evidence>
<feature type="domain" description="Peptidase S8/S53" evidence="14">
    <location>
        <begin position="21"/>
        <end position="478"/>
    </location>
</feature>
<dbReference type="FunFam" id="3.50.30.30:FF:000005">
    <property type="entry name" value="subtilisin-like protease SBT1.5"/>
    <property type="match status" value="1"/>
</dbReference>
<reference evidence="18" key="1">
    <citation type="journal article" date="2020" name="Nat. Commun.">
        <title>Genome sequence of the cluster root forming white lupin.</title>
        <authorList>
            <person name="Hufnagel B."/>
            <person name="Marques A."/>
            <person name="Soriano A."/>
            <person name="Marques L."/>
            <person name="Divol F."/>
            <person name="Doumas P."/>
            <person name="Sallet E."/>
            <person name="Mancinotti D."/>
            <person name="Carrere S."/>
            <person name="Marande W."/>
            <person name="Arribat S."/>
            <person name="Keller J."/>
            <person name="Huneau C."/>
            <person name="Blein T."/>
            <person name="Aime D."/>
            <person name="Laguerre M."/>
            <person name="Taylor J."/>
            <person name="Schubert V."/>
            <person name="Nelson M."/>
            <person name="Geu-Flores F."/>
            <person name="Crespi M."/>
            <person name="Gallardo-Guerrero K."/>
            <person name="Delaux P.-M."/>
            <person name="Salse J."/>
            <person name="Berges H."/>
            <person name="Guyot R."/>
            <person name="Gouzy J."/>
            <person name="Peret B."/>
        </authorList>
    </citation>
    <scope>NUCLEOTIDE SEQUENCE [LARGE SCALE GENOMIC DNA]</scope>
    <source>
        <strain evidence="18">cv. Amiga</strain>
    </source>
</reference>
<proteinExistence type="inferred from homology"/>
<keyword evidence="18" id="KW-1185">Reference proteome</keyword>
<dbReference type="EMBL" id="WOCE01000018">
    <property type="protein sequence ID" value="KAE9594786.1"/>
    <property type="molecule type" value="Genomic_DNA"/>
</dbReference>
<organism evidence="17 18">
    <name type="scientific">Lupinus albus</name>
    <name type="common">White lupine</name>
    <name type="synonym">Lupinus termis</name>
    <dbReference type="NCBI Taxonomy" id="3870"/>
    <lineage>
        <taxon>Eukaryota</taxon>
        <taxon>Viridiplantae</taxon>
        <taxon>Streptophyta</taxon>
        <taxon>Embryophyta</taxon>
        <taxon>Tracheophyta</taxon>
        <taxon>Spermatophyta</taxon>
        <taxon>Magnoliopsida</taxon>
        <taxon>eudicotyledons</taxon>
        <taxon>Gunneridae</taxon>
        <taxon>Pentapetalae</taxon>
        <taxon>rosids</taxon>
        <taxon>fabids</taxon>
        <taxon>Fabales</taxon>
        <taxon>Fabaceae</taxon>
        <taxon>Papilionoideae</taxon>
        <taxon>50 kb inversion clade</taxon>
        <taxon>genistoids sensu lato</taxon>
        <taxon>core genistoids</taxon>
        <taxon>Genisteae</taxon>
        <taxon>Lupinus</taxon>
    </lineage>
</organism>
<dbReference type="InterPro" id="IPR041469">
    <property type="entry name" value="Subtilisin-like_FN3"/>
</dbReference>
<feature type="domain" description="Subtilisin-like protease fibronectin type-III" evidence="16">
    <location>
        <begin position="554"/>
        <end position="647"/>
    </location>
</feature>
<dbReference type="InterPro" id="IPR046450">
    <property type="entry name" value="PA_dom_sf"/>
</dbReference>
<dbReference type="GO" id="GO:0009609">
    <property type="term" value="P:response to symbiotic bacterium"/>
    <property type="evidence" value="ECO:0007669"/>
    <property type="project" value="UniProtKB-ARBA"/>
</dbReference>
<dbReference type="SUPFAM" id="SSF52743">
    <property type="entry name" value="Subtilisin-like"/>
    <property type="match status" value="1"/>
</dbReference>
<feature type="active site" description="Charge relay system" evidence="11 12">
    <location>
        <position position="441"/>
    </location>
</feature>
<evidence type="ECO:0000256" key="2">
    <source>
        <dbReference type="ARBA" id="ARBA00004271"/>
    </source>
</evidence>
<dbReference type="OrthoDB" id="206201at2759"/>
<evidence type="ECO:0000313" key="18">
    <source>
        <dbReference type="Proteomes" id="UP000447434"/>
    </source>
</evidence>
<keyword evidence="4" id="KW-0052">Apoplast</keyword>
<dbReference type="GO" id="GO:0009610">
    <property type="term" value="P:response to symbiotic fungus"/>
    <property type="evidence" value="ECO:0007669"/>
    <property type="project" value="UniProtKB-ARBA"/>
</dbReference>
<evidence type="ECO:0000256" key="5">
    <source>
        <dbReference type="ARBA" id="ARBA00022525"/>
    </source>
</evidence>
<dbReference type="Pfam" id="PF02225">
    <property type="entry name" value="PA"/>
    <property type="match status" value="1"/>
</dbReference>
<dbReference type="AlphaFoldDB" id="A0A6A4NMB8"/>
<evidence type="ECO:0000259" key="15">
    <source>
        <dbReference type="Pfam" id="PF02225"/>
    </source>
</evidence>
<dbReference type="InterPro" id="IPR045051">
    <property type="entry name" value="SBT"/>
</dbReference>
<gene>
    <name evidence="17" type="ORF">Lalb_Chr18g0057491</name>
</gene>
<evidence type="ECO:0000256" key="8">
    <source>
        <dbReference type="ARBA" id="ARBA00022801"/>
    </source>
</evidence>